<sequence length="151" mass="17064">MADDNSELLAIMGDVLRAIDRQTEENKQQITELREEFVSAFNNFATAIVDGFIRVEGKIDAVKQEVVGVKQEVAELRTDVDGLKQEVAGVKQEIVELKQEVTELKQEVTEVKQTVQRIDQRLEKVEANQSVTEDVVRRLTILENIVLNKAS</sequence>
<reference evidence="3" key="1">
    <citation type="journal article" date="2019" name="Int. J. Syst. Evol. Microbiol.">
        <title>The Global Catalogue of Microorganisms (GCM) 10K type strain sequencing project: providing services to taxonomists for standard genome sequencing and annotation.</title>
        <authorList>
            <consortium name="The Broad Institute Genomics Platform"/>
            <consortium name="The Broad Institute Genome Sequencing Center for Infectious Disease"/>
            <person name="Wu L."/>
            <person name="Ma J."/>
        </authorList>
    </citation>
    <scope>NUCLEOTIDE SEQUENCE [LARGE SCALE GENOMIC DNA]</scope>
    <source>
        <strain evidence="3">CGMCC 1.15197</strain>
    </source>
</reference>
<evidence type="ECO:0000313" key="3">
    <source>
        <dbReference type="Proteomes" id="UP000632273"/>
    </source>
</evidence>
<keyword evidence="1" id="KW-0175">Coiled coil</keyword>
<comment type="caution">
    <text evidence="2">The sequence shown here is derived from an EMBL/GenBank/DDBJ whole genome shotgun (WGS) entry which is preliminary data.</text>
</comment>
<evidence type="ECO:0000313" key="2">
    <source>
        <dbReference type="EMBL" id="GGF13982.1"/>
    </source>
</evidence>
<keyword evidence="3" id="KW-1185">Reference proteome</keyword>
<accession>A0ABQ1UCY2</accession>
<dbReference type="EMBL" id="BMHT01000004">
    <property type="protein sequence ID" value="GGF13982.1"/>
    <property type="molecule type" value="Genomic_DNA"/>
</dbReference>
<protein>
    <submittedName>
        <fullName evidence="2">Uncharacterized protein</fullName>
    </submittedName>
</protein>
<dbReference type="Gene3D" id="1.20.5.170">
    <property type="match status" value="1"/>
</dbReference>
<proteinExistence type="predicted"/>
<name>A0ABQ1UCY2_9BACT</name>
<feature type="coiled-coil region" evidence="1">
    <location>
        <begin position="16"/>
        <end position="128"/>
    </location>
</feature>
<dbReference type="RefSeq" id="WP_188814474.1">
    <property type="nucleotide sequence ID" value="NZ_BMHT01000004.1"/>
</dbReference>
<dbReference type="SUPFAM" id="SSF57997">
    <property type="entry name" value="Tropomyosin"/>
    <property type="match status" value="1"/>
</dbReference>
<dbReference type="Proteomes" id="UP000632273">
    <property type="component" value="Unassembled WGS sequence"/>
</dbReference>
<organism evidence="2 3">
    <name type="scientific">Hymenobacter cavernae</name>
    <dbReference type="NCBI Taxonomy" id="2044852"/>
    <lineage>
        <taxon>Bacteria</taxon>
        <taxon>Pseudomonadati</taxon>
        <taxon>Bacteroidota</taxon>
        <taxon>Cytophagia</taxon>
        <taxon>Cytophagales</taxon>
        <taxon>Hymenobacteraceae</taxon>
        <taxon>Hymenobacter</taxon>
    </lineage>
</organism>
<evidence type="ECO:0000256" key="1">
    <source>
        <dbReference type="SAM" id="Coils"/>
    </source>
</evidence>
<gene>
    <name evidence="2" type="ORF">GCM10011383_26520</name>
</gene>